<dbReference type="EMBL" id="UZAM01009182">
    <property type="protein sequence ID" value="VDP08055.1"/>
    <property type="molecule type" value="Genomic_DNA"/>
</dbReference>
<evidence type="ECO:0000313" key="3">
    <source>
        <dbReference type="WBParaSite" id="SBAD_0000592801-mRNA-1"/>
    </source>
</evidence>
<reference evidence="3" key="1">
    <citation type="submission" date="2016-06" db="UniProtKB">
        <authorList>
            <consortium name="WormBaseParasite"/>
        </authorList>
    </citation>
    <scope>IDENTIFICATION</scope>
</reference>
<evidence type="ECO:0000313" key="2">
    <source>
        <dbReference type="Proteomes" id="UP000270296"/>
    </source>
</evidence>
<dbReference type="AlphaFoldDB" id="A0A183IQ05"/>
<name>A0A183IQ05_9BILA</name>
<gene>
    <name evidence="1" type="ORF">SBAD_LOCUS5702</name>
</gene>
<accession>A0A183IQ05</accession>
<reference evidence="1 2" key="2">
    <citation type="submission" date="2018-11" db="EMBL/GenBank/DDBJ databases">
        <authorList>
            <consortium name="Pathogen Informatics"/>
        </authorList>
    </citation>
    <scope>NUCLEOTIDE SEQUENCE [LARGE SCALE GENOMIC DNA]</scope>
</reference>
<evidence type="ECO:0000313" key="1">
    <source>
        <dbReference type="EMBL" id="VDP08055.1"/>
    </source>
</evidence>
<dbReference type="WBParaSite" id="SBAD_0000592801-mRNA-1">
    <property type="protein sequence ID" value="SBAD_0000592801-mRNA-1"/>
    <property type="gene ID" value="SBAD_0000592801"/>
</dbReference>
<proteinExistence type="predicted"/>
<dbReference type="Proteomes" id="UP000270296">
    <property type="component" value="Unassembled WGS sequence"/>
</dbReference>
<keyword evidence="2" id="KW-1185">Reference proteome</keyword>
<sequence>MVLKELEPLIDIATEGDGMKLGLIQTNPDGTEHWQPYEEGKDLVSDLLIYICVNTDLYGLVQHPVTKKMTYARVLDNSYCDKENTLAIPGEQERIYSHSAETEEYLSRLNEHTNDINLK</sequence>
<protein>
    <submittedName>
        <fullName evidence="3">Phage protein</fullName>
    </submittedName>
</protein>
<organism evidence="3">
    <name type="scientific">Soboliphyme baturini</name>
    <dbReference type="NCBI Taxonomy" id="241478"/>
    <lineage>
        <taxon>Eukaryota</taxon>
        <taxon>Metazoa</taxon>
        <taxon>Ecdysozoa</taxon>
        <taxon>Nematoda</taxon>
        <taxon>Enoplea</taxon>
        <taxon>Dorylaimia</taxon>
        <taxon>Dioctophymatida</taxon>
        <taxon>Dioctophymatoidea</taxon>
        <taxon>Soboliphymatidae</taxon>
        <taxon>Soboliphyme</taxon>
    </lineage>
</organism>